<dbReference type="InterPro" id="IPR002921">
    <property type="entry name" value="Fungal_lipase-type"/>
</dbReference>
<evidence type="ECO:0000313" key="3">
    <source>
        <dbReference type="Proteomes" id="UP000571751"/>
    </source>
</evidence>
<dbReference type="CDD" id="cd00519">
    <property type="entry name" value="Lipase_3"/>
    <property type="match status" value="1"/>
</dbReference>
<dbReference type="RefSeq" id="WP_181508042.1">
    <property type="nucleotide sequence ID" value="NZ_JACDUP010000002.1"/>
</dbReference>
<dbReference type="PANTHER" id="PTHR45856">
    <property type="entry name" value="ALPHA/BETA-HYDROLASES SUPERFAMILY PROTEIN"/>
    <property type="match status" value="1"/>
</dbReference>
<evidence type="ECO:0000313" key="2">
    <source>
        <dbReference type="EMBL" id="MBA2868917.1"/>
    </source>
</evidence>
<accession>A0A7J9PTL3</accession>
<organism evidence="2 3">
    <name type="scientific">Methanococcus maripaludis</name>
    <name type="common">Methanococcus deltae</name>
    <dbReference type="NCBI Taxonomy" id="39152"/>
    <lineage>
        <taxon>Archaea</taxon>
        <taxon>Methanobacteriati</taxon>
        <taxon>Methanobacteriota</taxon>
        <taxon>Methanomada group</taxon>
        <taxon>Methanococci</taxon>
        <taxon>Methanococcales</taxon>
        <taxon>Methanococcaceae</taxon>
        <taxon>Methanococcus</taxon>
    </lineage>
</organism>
<sequence length="279" mass="32229">MFEISSQYNPANTYFFAELCNLIYEDIDELSKKIAILKKNDPYLDFKVKDVFESRFMVLHNNESILLVFRGTANLKNSIIDVKIAKKSFEEGSGKVHLGFYQTIQSMKDHINIEVEKARTNDQKIYIMGHSLGGAQALLSAFLCSSLKDFVNITTFGQPRVGDKAFAEWSTERLRSKDENKSKYFRIVNKRDPVANLPYLGYYHCGEFYINCDEHKYYNIKSGEVTNNLKTNEQSVTSSQGPDVAFDFIELSKKIISNHYMDLYVENASRNRNYNPFLK</sequence>
<proteinExistence type="predicted"/>
<reference evidence="2 3" key="1">
    <citation type="submission" date="2020-07" db="EMBL/GenBank/DDBJ databases">
        <title>Genomic Encyclopedia of Type Strains, Phase IV (KMG-V): Genome sequencing to study the core and pangenomes of soil and plant-associated prokaryotes.</title>
        <authorList>
            <person name="Whitman W."/>
        </authorList>
    </citation>
    <scope>NUCLEOTIDE SEQUENCE [LARGE SCALE GENOMIC DNA]</scope>
    <source>
        <strain evidence="2 3">C14</strain>
    </source>
</reference>
<dbReference type="PANTHER" id="PTHR45856:SF24">
    <property type="entry name" value="FUNGAL LIPASE-LIKE DOMAIN-CONTAINING PROTEIN"/>
    <property type="match status" value="1"/>
</dbReference>
<dbReference type="GO" id="GO:0006629">
    <property type="term" value="P:lipid metabolic process"/>
    <property type="evidence" value="ECO:0007669"/>
    <property type="project" value="InterPro"/>
</dbReference>
<comment type="caution">
    <text evidence="2">The sequence shown here is derived from an EMBL/GenBank/DDBJ whole genome shotgun (WGS) entry which is preliminary data.</text>
</comment>
<dbReference type="Proteomes" id="UP000571751">
    <property type="component" value="Unassembled WGS sequence"/>
</dbReference>
<dbReference type="InterPro" id="IPR051218">
    <property type="entry name" value="Sec_MonoDiacylglyc_Lipase"/>
</dbReference>
<dbReference type="EMBL" id="JACDUP010000002">
    <property type="protein sequence ID" value="MBA2868917.1"/>
    <property type="molecule type" value="Genomic_DNA"/>
</dbReference>
<name>A0A7J9PTL3_METMI</name>
<feature type="domain" description="Fungal lipase-type" evidence="1">
    <location>
        <begin position="67"/>
        <end position="199"/>
    </location>
</feature>
<dbReference type="Pfam" id="PF01764">
    <property type="entry name" value="Lipase_3"/>
    <property type="match status" value="1"/>
</dbReference>
<dbReference type="Gene3D" id="3.40.50.1820">
    <property type="entry name" value="alpha/beta hydrolase"/>
    <property type="match status" value="1"/>
</dbReference>
<dbReference type="InterPro" id="IPR029058">
    <property type="entry name" value="AB_hydrolase_fold"/>
</dbReference>
<protein>
    <recommendedName>
        <fullName evidence="1">Fungal lipase-type domain-containing protein</fullName>
    </recommendedName>
</protein>
<dbReference type="AlphaFoldDB" id="A0A7J9PTL3"/>
<evidence type="ECO:0000259" key="1">
    <source>
        <dbReference type="Pfam" id="PF01764"/>
    </source>
</evidence>
<dbReference type="SUPFAM" id="SSF53474">
    <property type="entry name" value="alpha/beta-Hydrolases"/>
    <property type="match status" value="1"/>
</dbReference>
<gene>
    <name evidence="2" type="ORF">HNP95_001096</name>
</gene>